<dbReference type="PATRIC" id="fig|931276.5.peg.738"/>
<dbReference type="RefSeq" id="WP_015390887.1">
    <property type="nucleotide sequence ID" value="NC_020291.1"/>
</dbReference>
<dbReference type="SMART" id="SM00257">
    <property type="entry name" value="LysM"/>
    <property type="match status" value="1"/>
</dbReference>
<dbReference type="eggNOG" id="COG1652">
    <property type="taxonomic scope" value="Bacteria"/>
</dbReference>
<dbReference type="Pfam" id="PF01476">
    <property type="entry name" value="LysM"/>
    <property type="match status" value="1"/>
</dbReference>
<evidence type="ECO:0000259" key="1">
    <source>
        <dbReference type="PROSITE" id="PS51782"/>
    </source>
</evidence>
<evidence type="ECO:0000313" key="3">
    <source>
        <dbReference type="Proteomes" id="UP000011728"/>
    </source>
</evidence>
<accession>M1MI41</accession>
<dbReference type="CDD" id="cd00118">
    <property type="entry name" value="LysM"/>
    <property type="match status" value="1"/>
</dbReference>
<name>M1MI41_9CLOT</name>
<dbReference type="HOGENOM" id="CLU_077348_0_0_9"/>
<dbReference type="InterPro" id="IPR036779">
    <property type="entry name" value="LysM_dom_sf"/>
</dbReference>
<dbReference type="PROSITE" id="PS51782">
    <property type="entry name" value="LYSM"/>
    <property type="match status" value="1"/>
</dbReference>
<dbReference type="Gene3D" id="3.10.350.10">
    <property type="entry name" value="LysM domain"/>
    <property type="match status" value="1"/>
</dbReference>
<organism evidence="2 3">
    <name type="scientific">Clostridium saccharoperbutylacetonicum N1-4(HMT)</name>
    <dbReference type="NCBI Taxonomy" id="931276"/>
    <lineage>
        <taxon>Bacteria</taxon>
        <taxon>Bacillati</taxon>
        <taxon>Bacillota</taxon>
        <taxon>Clostridia</taxon>
        <taxon>Eubacteriales</taxon>
        <taxon>Clostridiaceae</taxon>
        <taxon>Clostridium</taxon>
    </lineage>
</organism>
<dbReference type="Proteomes" id="UP000011728">
    <property type="component" value="Chromosome"/>
</dbReference>
<dbReference type="InterPro" id="IPR018392">
    <property type="entry name" value="LysM"/>
</dbReference>
<dbReference type="SUPFAM" id="SSF54106">
    <property type="entry name" value="LysM domain"/>
    <property type="match status" value="1"/>
</dbReference>
<dbReference type="PANTHER" id="PTHR34700:SF4">
    <property type="entry name" value="PHAGE-LIKE ELEMENT PBSX PROTEIN XKDP"/>
    <property type="match status" value="1"/>
</dbReference>
<dbReference type="AlphaFoldDB" id="M1MI41"/>
<dbReference type="KEGG" id="csr:Cspa_c07840"/>
<evidence type="ECO:0000313" key="2">
    <source>
        <dbReference type="EMBL" id="AGF54561.1"/>
    </source>
</evidence>
<gene>
    <name evidence="2" type="ORF">Cspa_c07840</name>
</gene>
<proteinExistence type="predicted"/>
<dbReference type="EMBL" id="CP004121">
    <property type="protein sequence ID" value="AGF54561.1"/>
    <property type="molecule type" value="Genomic_DNA"/>
</dbReference>
<sequence length="225" mass="25584">MYKMYLEINGDEEGFLLPVLPEKIQIDEGGDNKSYNIVNLGEVNVINLPKLTKISFDSYFPLNRGPYVSSEKLYAPSVYIKKIQEWRKKCCKVRFIFTGSTLDSVFNTSTEINNLFSIENFKYEEHGGEVGDIYYTLELKKYKNYAPKKIDIKKDVTAVTATVSQAATRESNPPQPKTYTVIEGDTLWHIAKRFLGDGNRYGEIAALNNISNPDIIYVGQVLNLP</sequence>
<dbReference type="PANTHER" id="PTHR34700">
    <property type="entry name" value="POTASSIUM BINDING PROTEIN KBP"/>
    <property type="match status" value="1"/>
</dbReference>
<protein>
    <submittedName>
        <fullName evidence="2">LysM domain-containing protein</fullName>
    </submittedName>
</protein>
<reference evidence="2 3" key="1">
    <citation type="submission" date="2013-02" db="EMBL/GenBank/DDBJ databases">
        <title>Genome sequence of Clostridium saccharoperbutylacetonicum N1-4(HMT).</title>
        <authorList>
            <person name="Poehlein A."/>
            <person name="Daniel R."/>
        </authorList>
    </citation>
    <scope>NUCLEOTIDE SEQUENCE [LARGE SCALE GENOMIC DNA]</scope>
    <source>
        <strain evidence="3">N1-4(HMT)</strain>
    </source>
</reference>
<feature type="domain" description="LysM" evidence="1">
    <location>
        <begin position="177"/>
        <end position="224"/>
    </location>
</feature>
<keyword evidence="3" id="KW-1185">Reference proteome</keyword>
<dbReference type="InterPro" id="IPR052196">
    <property type="entry name" value="Bact_Kbp"/>
</dbReference>
<dbReference type="STRING" id="36745.CLSAP_08220"/>
<dbReference type="OrthoDB" id="9800780at2"/>